<accession>A0A7S1BXZ7</accession>
<organism evidence="4">
    <name type="scientific">Corethron hystrix</name>
    <dbReference type="NCBI Taxonomy" id="216773"/>
    <lineage>
        <taxon>Eukaryota</taxon>
        <taxon>Sar</taxon>
        <taxon>Stramenopiles</taxon>
        <taxon>Ochrophyta</taxon>
        <taxon>Bacillariophyta</taxon>
        <taxon>Coscinodiscophyceae</taxon>
        <taxon>Corethrophycidae</taxon>
        <taxon>Corethrales</taxon>
        <taxon>Corethraceae</taxon>
        <taxon>Corethron</taxon>
    </lineage>
</organism>
<dbReference type="PANTHER" id="PTHR10146:SF14">
    <property type="entry name" value="PYRIDOXAL PHOSPHATE HOMEOSTASIS PROTEIN"/>
    <property type="match status" value="1"/>
</dbReference>
<evidence type="ECO:0000256" key="1">
    <source>
        <dbReference type="ARBA" id="ARBA00022898"/>
    </source>
</evidence>
<name>A0A7S1BXZ7_9STRA</name>
<proteinExistence type="inferred from homology"/>
<dbReference type="AlphaFoldDB" id="A0A7S1BXZ7"/>
<reference evidence="4" key="1">
    <citation type="submission" date="2021-01" db="EMBL/GenBank/DDBJ databases">
        <authorList>
            <person name="Corre E."/>
            <person name="Pelletier E."/>
            <person name="Niang G."/>
            <person name="Scheremetjew M."/>
            <person name="Finn R."/>
            <person name="Kale V."/>
            <person name="Holt S."/>
            <person name="Cochrane G."/>
            <person name="Meng A."/>
            <person name="Brown T."/>
            <person name="Cohen L."/>
        </authorList>
    </citation>
    <scope>NUCLEOTIDE SEQUENCE</scope>
    <source>
        <strain evidence="4">308</strain>
    </source>
</reference>
<protein>
    <recommendedName>
        <fullName evidence="2">Pyridoxal phosphate homeostasis protein</fullName>
        <shortName evidence="2">PLP homeostasis protein</shortName>
    </recommendedName>
</protein>
<dbReference type="PANTHER" id="PTHR10146">
    <property type="entry name" value="PROLINE SYNTHETASE CO-TRANSCRIBED BACTERIAL HOMOLOG PROTEIN"/>
    <property type="match status" value="1"/>
</dbReference>
<comment type="function">
    <text evidence="2">Pyridoxal 5'-phosphate (PLP)-binding protein, which may be involved in intracellular homeostatic regulation of pyridoxal 5'-phosphate (PLP), the active form of vitamin B6.</text>
</comment>
<evidence type="ECO:0000313" key="4">
    <source>
        <dbReference type="EMBL" id="CAD8901514.1"/>
    </source>
</evidence>
<dbReference type="Gene3D" id="3.20.20.10">
    <property type="entry name" value="Alanine racemase"/>
    <property type="match status" value="1"/>
</dbReference>
<comment type="similarity">
    <text evidence="2">Belongs to the pyridoxal phosphate-binding protein YggS/PROSC family.</text>
</comment>
<dbReference type="InterPro" id="IPR011078">
    <property type="entry name" value="PyrdxlP_homeostasis"/>
</dbReference>
<dbReference type="FunFam" id="3.20.20.10:FF:000018">
    <property type="entry name" value="Pyridoxal phosphate homeostasis protein"/>
    <property type="match status" value="1"/>
</dbReference>
<feature type="signal peptide" evidence="3">
    <location>
        <begin position="1"/>
        <end position="21"/>
    </location>
</feature>
<sequence length="318" mass="33855">MRTFLNGEAFFLALLLQQYFAALTATTTTNTAVTIATILRPAPSFVLRARRASGPLRCFASVKEVARRSAPRALASVADTPAMSSTIASALANVQSRIDFASLNDRSVRLVAVSKTKPLADLLVAYEAGQRVFGENYVQEIVGKAPEMPEGTLWHFIGPIQSNKAAALVKGVGRSLVCVETVSTTKLASKLNNAAAELNSDTEPFCLGIYLQVNTSGEDSKSGLIPSDTPAFAKEIVDSFTHLHLRGLMTIGAPGDLACFDTLVDCRTEVAKVLGIAEVTLELSMGMSGDYEEAIARGATNVRVGSTIFGARDYSNKK</sequence>
<keyword evidence="1 2" id="KW-0663">Pyridoxal phosphate</keyword>
<feature type="chain" id="PRO_5031119497" description="Pyridoxal phosphate homeostasis protein" evidence="3">
    <location>
        <begin position="22"/>
        <end position="318"/>
    </location>
</feature>
<feature type="modified residue" description="N6-(pyridoxal phosphate)lysine" evidence="2">
    <location>
        <position position="115"/>
    </location>
</feature>
<dbReference type="HAMAP" id="MF_02087">
    <property type="entry name" value="PLP_homeostasis"/>
    <property type="match status" value="1"/>
</dbReference>
<keyword evidence="3" id="KW-0732">Signal</keyword>
<dbReference type="GO" id="GO:0030170">
    <property type="term" value="F:pyridoxal phosphate binding"/>
    <property type="evidence" value="ECO:0007669"/>
    <property type="project" value="UniProtKB-UniRule"/>
</dbReference>
<gene>
    <name evidence="4" type="ORF">CHYS00102_LOCUS28733</name>
</gene>
<dbReference type="SUPFAM" id="SSF51419">
    <property type="entry name" value="PLP-binding barrel"/>
    <property type="match status" value="1"/>
</dbReference>
<dbReference type="NCBIfam" id="TIGR00044">
    <property type="entry name" value="YggS family pyridoxal phosphate-dependent enzyme"/>
    <property type="match status" value="1"/>
</dbReference>
<evidence type="ECO:0000256" key="3">
    <source>
        <dbReference type="SAM" id="SignalP"/>
    </source>
</evidence>
<dbReference type="InterPro" id="IPR029066">
    <property type="entry name" value="PLP-binding_barrel"/>
</dbReference>
<dbReference type="CDD" id="cd06822">
    <property type="entry name" value="PLPDE_III_YBL036c_euk"/>
    <property type="match status" value="1"/>
</dbReference>
<dbReference type="EMBL" id="HBFR01039300">
    <property type="protein sequence ID" value="CAD8901514.1"/>
    <property type="molecule type" value="Transcribed_RNA"/>
</dbReference>
<dbReference type="PROSITE" id="PS01211">
    <property type="entry name" value="UPF0001"/>
    <property type="match status" value="1"/>
</dbReference>
<evidence type="ECO:0000256" key="2">
    <source>
        <dbReference type="HAMAP-Rule" id="MF_03225"/>
    </source>
</evidence>